<proteinExistence type="predicted"/>
<reference evidence="2 3" key="1">
    <citation type="submission" date="2018-01" db="EMBL/GenBank/DDBJ databases">
        <title>G. obscuriglobus.</title>
        <authorList>
            <person name="Franke J."/>
            <person name="Blomberg W."/>
            <person name="Selmecki A."/>
        </authorList>
    </citation>
    <scope>NUCLEOTIDE SEQUENCE [LARGE SCALE GENOMIC DNA]</scope>
    <source>
        <strain evidence="2 3">DSM 5831</strain>
    </source>
</reference>
<dbReference type="OrthoDB" id="259215at2"/>
<feature type="domain" description="Xylose isomerase-like TIM barrel" evidence="1">
    <location>
        <begin position="86"/>
        <end position="305"/>
    </location>
</feature>
<dbReference type="PANTHER" id="PTHR12110:SF53">
    <property type="entry name" value="BLR5974 PROTEIN"/>
    <property type="match status" value="1"/>
</dbReference>
<dbReference type="AlphaFoldDB" id="A0A2Z3H5Y3"/>
<evidence type="ECO:0000259" key="1">
    <source>
        <dbReference type="Pfam" id="PF01261"/>
    </source>
</evidence>
<dbReference type="InterPro" id="IPR036237">
    <property type="entry name" value="Xyl_isomerase-like_sf"/>
</dbReference>
<evidence type="ECO:0000313" key="3">
    <source>
        <dbReference type="Proteomes" id="UP000245802"/>
    </source>
</evidence>
<dbReference type="GO" id="GO:0016853">
    <property type="term" value="F:isomerase activity"/>
    <property type="evidence" value="ECO:0007669"/>
    <property type="project" value="UniProtKB-KW"/>
</dbReference>
<keyword evidence="2" id="KW-0413">Isomerase</keyword>
<keyword evidence="3" id="KW-1185">Reference proteome</keyword>
<sequence length="317" mass="34286">MIHRLARRCKLSPAALLPGGPMLSRRQFLATAFAAVGGLRPQLAGAIDPIKRPGAQTDLKLSLAAYSFNKLLDLKKPSMDLFEFIDLAAGLPLDAVEITSYYWAETTDAYAEKLKAHAEKKKLAISGVPVGNNFCVADETKYRAEIQKVKDWTARAAKVGAKTVRIFAGNLEKGDTLEAVQKRVVAAIEECCAVAEKHGVVLAMENHGGITATPDQLLALVKPVKSAALGVNIDTGNFKTADPYADLTKIAPYGVVSQVKTEVFPGGKREDADLARVVRILKDANFHGYVALEYEAKDDPKVAVPKYARELRKLISG</sequence>
<name>A0A2Z3H5Y3_9BACT</name>
<dbReference type="InterPro" id="IPR013022">
    <property type="entry name" value="Xyl_isomerase-like_TIM-brl"/>
</dbReference>
<accession>A0A2Z3H5Y3</accession>
<dbReference type="Proteomes" id="UP000245802">
    <property type="component" value="Chromosome"/>
</dbReference>
<dbReference type="PANTHER" id="PTHR12110">
    <property type="entry name" value="HYDROXYPYRUVATE ISOMERASE"/>
    <property type="match status" value="1"/>
</dbReference>
<dbReference type="InterPro" id="IPR050312">
    <property type="entry name" value="IolE/XylAMocC-like"/>
</dbReference>
<dbReference type="SUPFAM" id="SSF51658">
    <property type="entry name" value="Xylose isomerase-like"/>
    <property type="match status" value="1"/>
</dbReference>
<dbReference type="Gene3D" id="3.20.20.150">
    <property type="entry name" value="Divalent-metal-dependent TIM barrel enzymes"/>
    <property type="match status" value="1"/>
</dbReference>
<dbReference type="Pfam" id="PF01261">
    <property type="entry name" value="AP_endonuc_2"/>
    <property type="match status" value="1"/>
</dbReference>
<organism evidence="2 3">
    <name type="scientific">Gemmata obscuriglobus</name>
    <dbReference type="NCBI Taxonomy" id="114"/>
    <lineage>
        <taxon>Bacteria</taxon>
        <taxon>Pseudomonadati</taxon>
        <taxon>Planctomycetota</taxon>
        <taxon>Planctomycetia</taxon>
        <taxon>Gemmatales</taxon>
        <taxon>Gemmataceae</taxon>
        <taxon>Gemmata</taxon>
    </lineage>
</organism>
<evidence type="ECO:0000313" key="2">
    <source>
        <dbReference type="EMBL" id="AWM41433.1"/>
    </source>
</evidence>
<protein>
    <submittedName>
        <fullName evidence="2">Sugar phosphate isomerase/epimerase</fullName>
    </submittedName>
</protein>
<dbReference type="KEGG" id="gog:C1280_33505"/>
<gene>
    <name evidence="2" type="ORF">C1280_33505</name>
</gene>
<dbReference type="EMBL" id="CP025958">
    <property type="protein sequence ID" value="AWM41433.1"/>
    <property type="molecule type" value="Genomic_DNA"/>
</dbReference>